<dbReference type="InterPro" id="IPR045495">
    <property type="entry name" value="PI4K_N"/>
</dbReference>
<dbReference type="Proteomes" id="UP000242180">
    <property type="component" value="Unassembled WGS sequence"/>
</dbReference>
<keyword evidence="6" id="KW-0418">Kinase</keyword>
<proteinExistence type="inferred from homology"/>
<dbReference type="EMBL" id="MCGN01000006">
    <property type="protein sequence ID" value="ORY95250.1"/>
    <property type="molecule type" value="Genomic_DNA"/>
</dbReference>
<dbReference type="CDD" id="cd05167">
    <property type="entry name" value="PI4Kc_III_alpha"/>
    <property type="match status" value="1"/>
</dbReference>
<evidence type="ECO:0000256" key="6">
    <source>
        <dbReference type="ARBA" id="ARBA00022777"/>
    </source>
</evidence>
<dbReference type="Pfam" id="PF00454">
    <property type="entry name" value="PI3_PI4_kinase"/>
    <property type="match status" value="1"/>
</dbReference>
<dbReference type="GO" id="GO:0048015">
    <property type="term" value="P:phosphatidylinositol-mediated signaling"/>
    <property type="evidence" value="ECO:0007669"/>
    <property type="project" value="TreeGrafter"/>
</dbReference>
<dbReference type="InterPro" id="IPR000403">
    <property type="entry name" value="PI3/4_kinase_cat_dom"/>
</dbReference>
<dbReference type="FunCoup" id="A0A1X2H9B9">
    <property type="interactions" value="284"/>
</dbReference>
<keyword evidence="11" id="KW-1185">Reference proteome</keyword>
<dbReference type="SMART" id="SM00145">
    <property type="entry name" value="PI3Ka"/>
    <property type="match status" value="1"/>
</dbReference>
<dbReference type="InterPro" id="IPR018936">
    <property type="entry name" value="PI3/4_kinase_CS"/>
</dbReference>
<sequence>MNGLDFDLHSQILMGLAEVLADSRAKATNLEVEKLIARCPAVPVDGELQDKTIYTRDQKPDLGIMTRRSQQSLDALVKYAVKASEERQLDLLPRLLSYLRHLPAYEWDEVLLNKGTPPPDAITYSLISGLLEIGYKRPEIYHQITEVLWSYGEFIIKLMNNKDVGFTVTFILPSLVGLSRALQLSPFLYRPNQLLALCHNTQFLIQDETLDNIRDAITACLKEHDASAYSRRVLQKYYEDGLPLSSNRVVYDLLVVLRNVTARVIANSTPDNAGHAPSTDPRKVHLTRDIEHAWTELMRCTGPGVRHTGVAAADKDELLNKNMRSVYVTSLGYYEDIRKYALAQEDKKWAPDAYMQEIMGTSLHVAALSSVYLHEVDDVLIDHISECLFASPKGSDSWVHVASLDAAVLLAINFPHLNNDMTNTICRFLATPSNVFELQAETGKEVVDVQQFAIVRLAQCVQTKPAAQVSQAAISTLYALLNEITRYSEEDNNPMDRFSMLDKNAISGAPAADQLNEKQKQQVCANALSAIVGVAVYLKDESIMAQALSMLVLRRKSLSVAATASLIAKLVDLALVSPLQVFEDIVNLFSVLSREALTIDNKQLTTSIFNAQHSLARRLSAKPEYYSTYLNSLLSLFVENGNTIQRTLTKLKKEAEYPLTSKLGMLLPVLRALLDHDDFNPHLEASEEIVSLFRNVWFHCVLFGFVTESMWIREWHDSMQVIAKKTPVLVIESATKYLESDLEYNSVLRGGNMAEQNLSAMRQKLTSFLPALAYDIKTFSFAQVVFALSVYHIEMMRSKMGDCTYVLRYFMNDGVNNSSLAHCLETINDRVVAAFIKDAATKSATQTITDELRNQMSNVLKLCCHRLRKVHELAIKTAERIVAAFPQVFAEKTLIMLLLELVQLLWLSCEAEYRDEYSPVFHFSSPKVGVTLELGDSYVYRREITTKLYESARKWLRLSLDRSPMEVNGLLQDYLSEFDSYQPNQPMDVVHVGRSIALELGKTPARNQLAIDFVPKVPNVVPDEASDFIGGFTSRRFYTGEISGIEYMYGLRYKADRLDDAGSTGIQEQLAFVLEALETLLSDVKHKHHVPVDRLHRTLNRAAGYAISLPQVDPDLIRYLVRIPVYMFTPESMDIGTQVWNWILVERADAEKRLMVEILSMWHWAQKHRKGLFSPVLNAKHPFVSRMTNEPSDKAICDNNHKVATFLFSPHITWTKFLSSRFYAIRHRSKHLVNMFVRLLQESFQNAHLMSTHALARPARFQLLLLGMKMLHSTRMEALAEHKFRSLLYDAAFNWFSLEPRWHYGSGKNTSLMELKLLTDFYNAVVNDTPNLSYLVTSSPLKNSNSKIASGLYMFLNDKTKDDVIRQHHLAKKLLMLFLESELTRLSVWANPLNAMGHGNPACFSGNTEKSMVMDESWKEIVRFAWEVSPRLAVQMDARFVQPIVHRELHRLIANNTLDVVDVPEALIILLGERLLPTAKLDLKHLQYWAPVPAITAANYFLPAYANNPLILQYAMRSLEYYPVDIVFFYVPQIVQALRYDELGYVEKYIMEAGQVSQLFAHQIIWNMQANFFVDADKECVKPDALKPTLERIIENLVASFTGADREFYEREFKFFGEVTAISGYLKEYIKYGQTEKKPLQKKRLDEELAKIKVDVGVYLPSNSDGRVIDINRTSGRPLQSHAKAPFMATFKIEKEVEDADLMGKAMIQGSEEDSDAEELEPANQKKTVQIWQGAIFKVGDDCRQDVLALQLISVFKNIFTSVGLDLYVYPYRVVATAPGRGVIDVIPRSISRDQLGREKVNSMYDYFAAKYGGPDSIHFQRARNNFVQSLAAYSVISYLLAIKDRHNGNIMLDDDGHIIHIDFGFIFDIAPGGITFESSPFKLTTEMIQVMGGGSDEQAFRQFSELVVKAYLAARPYAHHICQLVSLMLESGLPCFKGETIKRLRQRFQLDRSERAAADFIMMRIKDSFENQRTVMYDYFQKLTNGIPY</sequence>
<dbReference type="InParanoid" id="A0A1X2H9B9"/>
<dbReference type="InterPro" id="IPR001263">
    <property type="entry name" value="PI3K_accessory_dom"/>
</dbReference>
<dbReference type="GO" id="GO:0005524">
    <property type="term" value="F:ATP binding"/>
    <property type="evidence" value="ECO:0007669"/>
    <property type="project" value="UniProtKB-KW"/>
</dbReference>
<evidence type="ECO:0000256" key="1">
    <source>
        <dbReference type="ARBA" id="ARBA00001686"/>
    </source>
</evidence>
<comment type="catalytic activity">
    <reaction evidence="1">
        <text>a 1,2-diacyl-sn-glycero-3-phospho-(1D-myo-inositol) + ATP = a 1,2-diacyl-sn-glycero-3-phospho-(1D-myo-inositol 4-phosphate) + ADP + H(+)</text>
        <dbReference type="Rhea" id="RHEA:19877"/>
        <dbReference type="ChEBI" id="CHEBI:15378"/>
        <dbReference type="ChEBI" id="CHEBI:30616"/>
        <dbReference type="ChEBI" id="CHEBI:57880"/>
        <dbReference type="ChEBI" id="CHEBI:58178"/>
        <dbReference type="ChEBI" id="CHEBI:456216"/>
        <dbReference type="EC" id="2.7.1.67"/>
    </reaction>
</comment>
<dbReference type="GO" id="GO:0005737">
    <property type="term" value="C:cytoplasm"/>
    <property type="evidence" value="ECO:0007669"/>
    <property type="project" value="TreeGrafter"/>
</dbReference>
<dbReference type="FunFam" id="1.10.1070.11:FF:000012">
    <property type="entry name" value="Phosphatidylinositol 4-kinase alpha 1"/>
    <property type="match status" value="1"/>
</dbReference>
<dbReference type="PANTHER" id="PTHR10048:SF15">
    <property type="entry name" value="PHOSPHATIDYLINOSITOL 4-KINASE ALPHA"/>
    <property type="match status" value="1"/>
</dbReference>
<evidence type="ECO:0000259" key="8">
    <source>
        <dbReference type="PROSITE" id="PS50290"/>
    </source>
</evidence>
<dbReference type="FunFam" id="1.25.40.70:FF:000011">
    <property type="entry name" value="Phosphatidylinositol 4-kinase alpha"/>
    <property type="match status" value="1"/>
</dbReference>
<evidence type="ECO:0000256" key="4">
    <source>
        <dbReference type="ARBA" id="ARBA00022679"/>
    </source>
</evidence>
<evidence type="ECO:0000256" key="3">
    <source>
        <dbReference type="ARBA" id="ARBA00012169"/>
    </source>
</evidence>
<keyword evidence="5" id="KW-0547">Nucleotide-binding</keyword>
<keyword evidence="7" id="KW-0067">ATP-binding</keyword>
<dbReference type="STRING" id="13706.A0A1X2H9B9"/>
<dbReference type="SUPFAM" id="SSF56112">
    <property type="entry name" value="Protein kinase-like (PK-like)"/>
    <property type="match status" value="1"/>
</dbReference>
<dbReference type="Pfam" id="PF19274">
    <property type="entry name" value="PI4K_N"/>
    <property type="match status" value="3"/>
</dbReference>
<evidence type="ECO:0000256" key="2">
    <source>
        <dbReference type="ARBA" id="ARBA00006209"/>
    </source>
</evidence>
<dbReference type="PANTHER" id="PTHR10048">
    <property type="entry name" value="PHOSPHATIDYLINOSITOL KINASE"/>
    <property type="match status" value="1"/>
</dbReference>
<name>A0A1X2H9B9_SYNRA</name>
<dbReference type="InterPro" id="IPR036940">
    <property type="entry name" value="PI3/4_kinase_cat_sf"/>
</dbReference>
<dbReference type="OrthoDB" id="10264149at2759"/>
<dbReference type="Pfam" id="PF00613">
    <property type="entry name" value="PI3Ka"/>
    <property type="match status" value="1"/>
</dbReference>
<dbReference type="GO" id="GO:0046854">
    <property type="term" value="P:phosphatidylinositol phosphate biosynthetic process"/>
    <property type="evidence" value="ECO:0007669"/>
    <property type="project" value="InterPro"/>
</dbReference>
<dbReference type="PROSITE" id="PS00916">
    <property type="entry name" value="PI3_4_KINASE_2"/>
    <property type="match status" value="1"/>
</dbReference>
<reference evidence="10 11" key="1">
    <citation type="submission" date="2016-07" db="EMBL/GenBank/DDBJ databases">
        <title>Pervasive Adenine N6-methylation of Active Genes in Fungi.</title>
        <authorList>
            <consortium name="DOE Joint Genome Institute"/>
            <person name="Mondo S.J."/>
            <person name="Dannebaum R.O."/>
            <person name="Kuo R.C."/>
            <person name="Labutti K."/>
            <person name="Haridas S."/>
            <person name="Kuo A."/>
            <person name="Salamov A."/>
            <person name="Ahrendt S.R."/>
            <person name="Lipzen A."/>
            <person name="Sullivan W."/>
            <person name="Andreopoulos W.B."/>
            <person name="Clum A."/>
            <person name="Lindquist E."/>
            <person name="Daum C."/>
            <person name="Ramamoorthy G.K."/>
            <person name="Gryganskyi A."/>
            <person name="Culley D."/>
            <person name="Magnuson J.K."/>
            <person name="James T.Y."/>
            <person name="O'Malley M.A."/>
            <person name="Stajich J.E."/>
            <person name="Spatafora J.W."/>
            <person name="Visel A."/>
            <person name="Grigoriev I.V."/>
        </authorList>
    </citation>
    <scope>NUCLEOTIDE SEQUENCE [LARGE SCALE GENOMIC DNA]</scope>
    <source>
        <strain evidence="10 11">NRRL 2496</strain>
    </source>
</reference>
<dbReference type="InterPro" id="IPR042236">
    <property type="entry name" value="PI3K_accessory_sf"/>
</dbReference>
<evidence type="ECO:0000313" key="11">
    <source>
        <dbReference type="Proteomes" id="UP000242180"/>
    </source>
</evidence>
<gene>
    <name evidence="10" type="ORF">BCR43DRAFT_492686</name>
</gene>
<evidence type="ECO:0000259" key="9">
    <source>
        <dbReference type="PROSITE" id="PS51545"/>
    </source>
</evidence>
<dbReference type="OMA" id="TIEVWQS"/>
<dbReference type="Gene3D" id="1.25.40.70">
    <property type="entry name" value="Phosphatidylinositol 3-kinase, accessory domain (PIK)"/>
    <property type="match status" value="1"/>
</dbReference>
<dbReference type="PROSITE" id="PS00915">
    <property type="entry name" value="PI3_4_KINASE_1"/>
    <property type="match status" value="1"/>
</dbReference>
<keyword evidence="4" id="KW-0808">Transferase</keyword>
<feature type="domain" description="PIK helical" evidence="9">
    <location>
        <begin position="1418"/>
        <end position="1596"/>
    </location>
</feature>
<evidence type="ECO:0000313" key="10">
    <source>
        <dbReference type="EMBL" id="ORY95250.1"/>
    </source>
</evidence>
<dbReference type="Gene3D" id="3.30.1010.10">
    <property type="entry name" value="Phosphatidylinositol 3-kinase Catalytic Subunit, Chain A, domain 4"/>
    <property type="match status" value="1"/>
</dbReference>
<dbReference type="SUPFAM" id="SSF48371">
    <property type="entry name" value="ARM repeat"/>
    <property type="match status" value="2"/>
</dbReference>
<dbReference type="PROSITE" id="PS51545">
    <property type="entry name" value="PIK_HELICAL"/>
    <property type="match status" value="1"/>
</dbReference>
<organism evidence="10 11">
    <name type="scientific">Syncephalastrum racemosum</name>
    <name type="common">Filamentous fungus</name>
    <dbReference type="NCBI Taxonomy" id="13706"/>
    <lineage>
        <taxon>Eukaryota</taxon>
        <taxon>Fungi</taxon>
        <taxon>Fungi incertae sedis</taxon>
        <taxon>Mucoromycota</taxon>
        <taxon>Mucoromycotina</taxon>
        <taxon>Mucoromycetes</taxon>
        <taxon>Mucorales</taxon>
        <taxon>Syncephalastraceae</taxon>
        <taxon>Syncephalastrum</taxon>
    </lineage>
</organism>
<feature type="domain" description="PI3K/PI4K catalytic" evidence="8">
    <location>
        <begin position="1702"/>
        <end position="1974"/>
    </location>
</feature>
<dbReference type="InterPro" id="IPR016024">
    <property type="entry name" value="ARM-type_fold"/>
</dbReference>
<dbReference type="FunFam" id="3.30.1010.10:FF:000014">
    <property type="entry name" value="Phosphatidylinositol 4-kinase STT4"/>
    <property type="match status" value="1"/>
</dbReference>
<dbReference type="InterPro" id="IPR015433">
    <property type="entry name" value="PI3/4_kinase"/>
</dbReference>
<dbReference type="GO" id="GO:0005886">
    <property type="term" value="C:plasma membrane"/>
    <property type="evidence" value="ECO:0007669"/>
    <property type="project" value="TreeGrafter"/>
</dbReference>
<evidence type="ECO:0000256" key="5">
    <source>
        <dbReference type="ARBA" id="ARBA00022741"/>
    </source>
</evidence>
<dbReference type="Gene3D" id="1.10.1070.11">
    <property type="entry name" value="Phosphatidylinositol 3-/4-kinase, catalytic domain"/>
    <property type="match status" value="1"/>
</dbReference>
<comment type="similarity">
    <text evidence="2">Belongs to the PI3/PI4-kinase family. Type III PI4K subfamily.</text>
</comment>
<dbReference type="EC" id="2.7.1.67" evidence="3"/>
<accession>A0A1X2H9B9</accession>
<evidence type="ECO:0000256" key="7">
    <source>
        <dbReference type="ARBA" id="ARBA00022840"/>
    </source>
</evidence>
<dbReference type="InterPro" id="IPR011009">
    <property type="entry name" value="Kinase-like_dom_sf"/>
</dbReference>
<comment type="caution">
    <text evidence="10">The sequence shown here is derived from an EMBL/GenBank/DDBJ whole genome shotgun (WGS) entry which is preliminary data.</text>
</comment>
<dbReference type="PROSITE" id="PS50290">
    <property type="entry name" value="PI3_4_KINASE_3"/>
    <property type="match status" value="1"/>
</dbReference>
<protein>
    <recommendedName>
        <fullName evidence="3">1-phosphatidylinositol 4-kinase</fullName>
        <ecNumber evidence="3">2.7.1.67</ecNumber>
    </recommendedName>
</protein>
<dbReference type="GO" id="GO:0004430">
    <property type="term" value="F:1-phosphatidylinositol 4-kinase activity"/>
    <property type="evidence" value="ECO:0007669"/>
    <property type="project" value="UniProtKB-EC"/>
</dbReference>
<dbReference type="SMART" id="SM00146">
    <property type="entry name" value="PI3Kc"/>
    <property type="match status" value="1"/>
</dbReference>